<dbReference type="Pfam" id="PF25673">
    <property type="entry name" value="Terminase_7"/>
    <property type="match status" value="1"/>
</dbReference>
<evidence type="ECO:0000313" key="1">
    <source>
        <dbReference type="EMBL" id="KAB8186875.1"/>
    </source>
</evidence>
<keyword evidence="2" id="KW-1185">Reference proteome</keyword>
<dbReference type="OrthoDB" id="3391752at2"/>
<gene>
    <name evidence="1" type="ORF">FH608_046135</name>
</gene>
<name>A0A5C4V796_9ACTN</name>
<dbReference type="Proteomes" id="UP000312512">
    <property type="component" value="Unassembled WGS sequence"/>
</dbReference>
<reference evidence="1 2" key="1">
    <citation type="submission" date="2019-10" db="EMBL/GenBank/DDBJ databases">
        <title>Nonomuraea sp. nov., isolated from Phyllanthus amarus.</title>
        <authorList>
            <person name="Klykleung N."/>
            <person name="Tanasupawat S."/>
        </authorList>
    </citation>
    <scope>NUCLEOTIDE SEQUENCE [LARGE SCALE GENOMIC DNA]</scope>
    <source>
        <strain evidence="1 2">PA1-10</strain>
    </source>
</reference>
<protein>
    <submittedName>
        <fullName evidence="1">Uncharacterized protein</fullName>
    </submittedName>
</protein>
<proteinExistence type="predicted"/>
<accession>A0A5C4V796</accession>
<dbReference type="EMBL" id="VDLX02000028">
    <property type="protein sequence ID" value="KAB8186875.1"/>
    <property type="molecule type" value="Genomic_DNA"/>
</dbReference>
<evidence type="ECO:0000313" key="2">
    <source>
        <dbReference type="Proteomes" id="UP000312512"/>
    </source>
</evidence>
<organism evidence="1 2">
    <name type="scientific">Nonomuraea phyllanthi</name>
    <dbReference type="NCBI Taxonomy" id="2219224"/>
    <lineage>
        <taxon>Bacteria</taxon>
        <taxon>Bacillati</taxon>
        <taxon>Actinomycetota</taxon>
        <taxon>Actinomycetes</taxon>
        <taxon>Streptosporangiales</taxon>
        <taxon>Streptosporangiaceae</taxon>
        <taxon>Nonomuraea</taxon>
    </lineage>
</organism>
<sequence length="156" mass="17454">MPRGGHAASGPAPDPNALRRSRPADAATWTTLPSEGREGEPPEWPLLEPDGREWELWADFWSRPQALMWEKMGQLYEVAMCVRMLARAEQPKSSIELQKVVRQYFDSLGLSTQGMLRNRWRLSANEVAEKRATKTVKAAPGRSVRDRLKAIDGGGA</sequence>
<dbReference type="AlphaFoldDB" id="A0A5C4V796"/>
<dbReference type="InterPro" id="IPR057972">
    <property type="entry name" value="Terminase_7"/>
</dbReference>
<comment type="caution">
    <text evidence="1">The sequence shown here is derived from an EMBL/GenBank/DDBJ whole genome shotgun (WGS) entry which is preliminary data.</text>
</comment>